<dbReference type="InterPro" id="IPR006139">
    <property type="entry name" value="D-isomer_2_OHA_DH_cat_dom"/>
</dbReference>
<dbReference type="RefSeq" id="WP_286218771.1">
    <property type="nucleotide sequence ID" value="NZ_AP027729.1"/>
</dbReference>
<evidence type="ECO:0000259" key="6">
    <source>
        <dbReference type="Pfam" id="PF00389"/>
    </source>
</evidence>
<evidence type="ECO:0000256" key="5">
    <source>
        <dbReference type="SAM" id="MobiDB-lite"/>
    </source>
</evidence>
<name>A0ABN6XA79_9CELL</name>
<dbReference type="Gene3D" id="3.40.50.720">
    <property type="entry name" value="NAD(P)-binding Rossmann-like Domain"/>
    <property type="match status" value="2"/>
</dbReference>
<dbReference type="SUPFAM" id="SSF52283">
    <property type="entry name" value="Formate/glycerate dehydrogenase catalytic domain-like"/>
    <property type="match status" value="1"/>
</dbReference>
<evidence type="ECO:0000259" key="7">
    <source>
        <dbReference type="Pfam" id="PF02826"/>
    </source>
</evidence>
<feature type="domain" description="D-isomer specific 2-hydroxyacid dehydrogenase catalytic" evidence="6">
    <location>
        <begin position="48"/>
        <end position="347"/>
    </location>
</feature>
<evidence type="ECO:0000313" key="9">
    <source>
        <dbReference type="Proteomes" id="UP001321475"/>
    </source>
</evidence>
<proteinExistence type="inferred from homology"/>
<sequence length="368" mass="38568">MGKIGAFGSTPSGTTSRPSSGSGSVSGAQEKGPLVAITECDHDSFAIEQDVVEAGGGELRITQSFTSDALVENCAGAQGIVVQYAKITAEVMDALPEMKVIGRYGVGVDSVDIAAATERGIAVCNVPDYGTEAVSDHALGLTLSVARGIPRLDRGVRAGSFDLPVVRPLYQTGKRVFGIIGMGLIGSVTARKAAGLGYEVIGYDSAADPSEDTFRGFPSVSLDELIERSQVISLHTPLNDDTRGMIGADEFARMRSDAIIVNTSRGGVVDTDALIDALERGAIAGAGIDVHEEEPVPVGHGLMAFDNVVLTPHLAWYTEESYEELKRRTVENVVEVCAGRAPRNIVNPEVLGAPGRCSAVPQQEGTVR</sequence>
<dbReference type="CDD" id="cd05299">
    <property type="entry name" value="CtBP_dh"/>
    <property type="match status" value="1"/>
</dbReference>
<gene>
    <name evidence="8" type="ORF">GCM10025865_09630</name>
</gene>
<evidence type="ECO:0000313" key="8">
    <source>
        <dbReference type="EMBL" id="BDZ41664.1"/>
    </source>
</evidence>
<dbReference type="PANTHER" id="PTHR43761:SF1">
    <property type="entry name" value="D-ISOMER SPECIFIC 2-HYDROXYACID DEHYDROGENASE CATALYTIC DOMAIN-CONTAINING PROTEIN-RELATED"/>
    <property type="match status" value="1"/>
</dbReference>
<evidence type="ECO:0000256" key="2">
    <source>
        <dbReference type="ARBA" id="ARBA00023002"/>
    </source>
</evidence>
<evidence type="ECO:0000256" key="1">
    <source>
        <dbReference type="ARBA" id="ARBA00005854"/>
    </source>
</evidence>
<evidence type="ECO:0000256" key="4">
    <source>
        <dbReference type="RuleBase" id="RU003719"/>
    </source>
</evidence>
<dbReference type="PROSITE" id="PS00671">
    <property type="entry name" value="D_2_HYDROXYACID_DH_3"/>
    <property type="match status" value="1"/>
</dbReference>
<dbReference type="InterPro" id="IPR006140">
    <property type="entry name" value="D-isomer_DH_NAD-bd"/>
</dbReference>
<keyword evidence="3" id="KW-0520">NAD</keyword>
<keyword evidence="2 4" id="KW-0560">Oxidoreductase</keyword>
<dbReference type="InterPro" id="IPR036291">
    <property type="entry name" value="NAD(P)-bd_dom_sf"/>
</dbReference>
<dbReference type="Proteomes" id="UP001321475">
    <property type="component" value="Chromosome"/>
</dbReference>
<feature type="region of interest" description="Disordered" evidence="5">
    <location>
        <begin position="1"/>
        <end position="29"/>
    </location>
</feature>
<evidence type="ECO:0000256" key="3">
    <source>
        <dbReference type="ARBA" id="ARBA00023027"/>
    </source>
</evidence>
<dbReference type="Pfam" id="PF02826">
    <property type="entry name" value="2-Hacid_dh_C"/>
    <property type="match status" value="1"/>
</dbReference>
<protein>
    <submittedName>
        <fullName evidence="8">Dehydrogenase</fullName>
    </submittedName>
</protein>
<dbReference type="InterPro" id="IPR050418">
    <property type="entry name" value="D-iso_2-hydroxyacid_DH_PdxB"/>
</dbReference>
<dbReference type="PROSITE" id="PS00670">
    <property type="entry name" value="D_2_HYDROXYACID_DH_2"/>
    <property type="match status" value="1"/>
</dbReference>
<dbReference type="SUPFAM" id="SSF51735">
    <property type="entry name" value="NAD(P)-binding Rossmann-fold domains"/>
    <property type="match status" value="1"/>
</dbReference>
<organism evidence="8 9">
    <name type="scientific">Paraoerskovia sediminicola</name>
    <dbReference type="NCBI Taxonomy" id="1138587"/>
    <lineage>
        <taxon>Bacteria</taxon>
        <taxon>Bacillati</taxon>
        <taxon>Actinomycetota</taxon>
        <taxon>Actinomycetes</taxon>
        <taxon>Micrococcales</taxon>
        <taxon>Cellulomonadaceae</taxon>
        <taxon>Paraoerskovia</taxon>
    </lineage>
</organism>
<dbReference type="InterPro" id="IPR029753">
    <property type="entry name" value="D-isomer_DH_CS"/>
</dbReference>
<dbReference type="EMBL" id="AP027729">
    <property type="protein sequence ID" value="BDZ41664.1"/>
    <property type="molecule type" value="Genomic_DNA"/>
</dbReference>
<dbReference type="InterPro" id="IPR043322">
    <property type="entry name" value="CtBP"/>
</dbReference>
<dbReference type="Pfam" id="PF00389">
    <property type="entry name" value="2-Hacid_dh"/>
    <property type="match status" value="1"/>
</dbReference>
<keyword evidence="9" id="KW-1185">Reference proteome</keyword>
<comment type="similarity">
    <text evidence="1 4">Belongs to the D-isomer specific 2-hydroxyacid dehydrogenase family.</text>
</comment>
<dbReference type="PANTHER" id="PTHR43761">
    <property type="entry name" value="D-ISOMER SPECIFIC 2-HYDROXYACID DEHYDROGENASE FAMILY PROTEIN (AFU_ORTHOLOGUE AFUA_1G13630)"/>
    <property type="match status" value="1"/>
</dbReference>
<reference evidence="9" key="1">
    <citation type="journal article" date="2019" name="Int. J. Syst. Evol. Microbiol.">
        <title>The Global Catalogue of Microorganisms (GCM) 10K type strain sequencing project: providing services to taxonomists for standard genome sequencing and annotation.</title>
        <authorList>
            <consortium name="The Broad Institute Genomics Platform"/>
            <consortium name="The Broad Institute Genome Sequencing Center for Infectious Disease"/>
            <person name="Wu L."/>
            <person name="Ma J."/>
        </authorList>
    </citation>
    <scope>NUCLEOTIDE SEQUENCE [LARGE SCALE GENOMIC DNA]</scope>
    <source>
        <strain evidence="9">NBRC 108565</strain>
    </source>
</reference>
<feature type="domain" description="D-isomer specific 2-hydroxyacid dehydrogenase NAD-binding" evidence="7">
    <location>
        <begin position="139"/>
        <end position="315"/>
    </location>
</feature>
<accession>A0ABN6XA79</accession>
<feature type="compositionally biased region" description="Low complexity" evidence="5">
    <location>
        <begin position="8"/>
        <end position="27"/>
    </location>
</feature>